<dbReference type="Proteomes" id="UP001497623">
    <property type="component" value="Unassembled WGS sequence"/>
</dbReference>
<evidence type="ECO:0000313" key="4">
    <source>
        <dbReference type="Proteomes" id="UP001497623"/>
    </source>
</evidence>
<comment type="caution">
    <text evidence="3">The sequence shown here is derived from an EMBL/GenBank/DDBJ whole genome shotgun (WGS) entry which is preliminary data.</text>
</comment>
<name>A0AAV2Q674_MEGNR</name>
<keyword evidence="4" id="KW-1185">Reference proteome</keyword>
<dbReference type="PANTHER" id="PTHR14074:SF16">
    <property type="entry name" value="ANTIVIRAL INNATE IMMUNE RESPONSE RECEPTOR RIG-I"/>
    <property type="match status" value="1"/>
</dbReference>
<feature type="region of interest" description="Disordered" evidence="1">
    <location>
        <begin position="676"/>
        <end position="701"/>
    </location>
</feature>
<dbReference type="PANTHER" id="PTHR14074">
    <property type="entry name" value="HELICASE WITH DEATH DOMAIN-RELATED"/>
    <property type="match status" value="1"/>
</dbReference>
<dbReference type="EMBL" id="CAXKWB010003582">
    <property type="protein sequence ID" value="CAL4069535.1"/>
    <property type="molecule type" value="Genomic_DNA"/>
</dbReference>
<dbReference type="CDD" id="cd15903">
    <property type="entry name" value="Dicer_PBD"/>
    <property type="match status" value="1"/>
</dbReference>
<feature type="compositionally biased region" description="Basic residues" evidence="1">
    <location>
        <begin position="546"/>
        <end position="558"/>
    </location>
</feature>
<dbReference type="PROSITE" id="PS51194">
    <property type="entry name" value="HELICASE_CTER"/>
    <property type="match status" value="1"/>
</dbReference>
<dbReference type="InterPro" id="IPR027417">
    <property type="entry name" value="P-loop_NTPase"/>
</dbReference>
<protein>
    <recommendedName>
        <fullName evidence="2">Helicase C-terminal domain-containing protein</fullName>
    </recommendedName>
</protein>
<dbReference type="InterPro" id="IPR001650">
    <property type="entry name" value="Helicase_C-like"/>
</dbReference>
<evidence type="ECO:0000313" key="3">
    <source>
        <dbReference type="EMBL" id="CAL4069535.1"/>
    </source>
</evidence>
<feature type="domain" description="Helicase C-terminal" evidence="2">
    <location>
        <begin position="748"/>
        <end position="911"/>
    </location>
</feature>
<accession>A0AAV2Q674</accession>
<organism evidence="3 4">
    <name type="scientific">Meganyctiphanes norvegica</name>
    <name type="common">Northern krill</name>
    <name type="synonym">Thysanopoda norvegica</name>
    <dbReference type="NCBI Taxonomy" id="48144"/>
    <lineage>
        <taxon>Eukaryota</taxon>
        <taxon>Metazoa</taxon>
        <taxon>Ecdysozoa</taxon>
        <taxon>Arthropoda</taxon>
        <taxon>Crustacea</taxon>
        <taxon>Multicrustacea</taxon>
        <taxon>Malacostraca</taxon>
        <taxon>Eumalacostraca</taxon>
        <taxon>Eucarida</taxon>
        <taxon>Euphausiacea</taxon>
        <taxon>Euphausiidae</taxon>
        <taxon>Meganyctiphanes</taxon>
    </lineage>
</organism>
<dbReference type="SUPFAM" id="SSF52540">
    <property type="entry name" value="P-loop containing nucleoside triphosphate hydrolases"/>
    <property type="match status" value="2"/>
</dbReference>
<dbReference type="InterPro" id="IPR051363">
    <property type="entry name" value="RLR_Helicase"/>
</dbReference>
<gene>
    <name evidence="3" type="ORF">MNOR_LOCUS7931</name>
</gene>
<feature type="region of interest" description="Disordered" evidence="1">
    <location>
        <begin position="510"/>
        <end position="576"/>
    </location>
</feature>
<evidence type="ECO:0000256" key="1">
    <source>
        <dbReference type="SAM" id="MobiDB-lite"/>
    </source>
</evidence>
<dbReference type="Pfam" id="PF00271">
    <property type="entry name" value="Helicase_C"/>
    <property type="match status" value="1"/>
</dbReference>
<evidence type="ECO:0000259" key="2">
    <source>
        <dbReference type="PROSITE" id="PS51194"/>
    </source>
</evidence>
<reference evidence="3 4" key="1">
    <citation type="submission" date="2024-05" db="EMBL/GenBank/DDBJ databases">
        <authorList>
            <person name="Wallberg A."/>
        </authorList>
    </citation>
    <scope>NUCLEOTIDE SEQUENCE [LARGE SCALE GENOMIC DNA]</scope>
</reference>
<dbReference type="Pfam" id="PF20930">
    <property type="entry name" value="Dicer_PBD"/>
    <property type="match status" value="1"/>
</dbReference>
<sequence length="946" mass="106363">MNRVQPENVHSTIFTPREYQVELVDASLRGNTLSVLAASRSTRTFLITMVTREKAHQTRSDENGGGGMRTLITGWSGTSLVQAGEAIQQNTNLAVSTFTDLAQVHAFPARQQRWDKVFSDCQVVILTVDVLEAALEEKVIPLKNLNLLVITDAHRINTCEALTKVVSGLNNECAIMGLTCPVLSHNASPPQLDSFLSHMQDATRCKVDTASEILTVLRYVNKPVEKIIMCSEPDELSRVEVEEEVRKLIGDCINFLEVHRYDLIEVYGPEYREFCQDIPDPKQEPIQILKDFMEILNDLGLWCADRAALYALVEIEKLKKKTAYDRHYLLLCMIFSVMAKIRAIVEQTFDKHSELDQILKFSSPKVLRLIEILRQIRPLNFVDPRKRREKLELLENGRTETALGSVSNKETSKENMQYNNEEDDELNMMVDINEQDMLLDGASCSDSEVDEPKITDYISSEEDDKMNMIGNSNVQDMLLDGASCSDSEIEEPRITDYVTSDEDEKIQMITDNNEKDMLLDGASCSDSEMEEPKITDYVSGDDNKKNKGKQKVKRKRKRLEKDKNEDNNLVSGSKTEDKSVLEDSLCRLSISNDNTDNKNIKDGCDKNSFGLNCDDNHLVENKISSDSDFKVENADSPVLCNGFPSTHDNGILDDKEPMISNVNELEKNTDVTLTEKNNVTSTTETEVAASKENSTTSTNKIPTGLSAEAVALADTLAQLLPGGGLATQRGARKHRGRDEVKEKVKVHNPDDPDSVCGLVFVGHRNVAKIIYRLLKELSDIGGDFAWIFPQYTVESKESIKEDQRAAEAEHKKQEEVLRRFRHHECNILVSTRILEEGIDVPQCNLVLRFDPSTDYRSYVNSLGRARGLQDTFYLHLVTCKQEETFLRNMSTYQAFHQVLMSRSPASLEEPTDNEVTSEEANAVVPAFITPADAKVSMTTAIGLLNK</sequence>
<dbReference type="InterPro" id="IPR048513">
    <property type="entry name" value="Dicer_PBD"/>
</dbReference>
<proteinExistence type="predicted"/>
<dbReference type="GO" id="GO:0005737">
    <property type="term" value="C:cytoplasm"/>
    <property type="evidence" value="ECO:0007669"/>
    <property type="project" value="TreeGrafter"/>
</dbReference>
<dbReference type="AlphaFoldDB" id="A0AAV2Q674"/>
<dbReference type="Gene3D" id="3.40.50.300">
    <property type="entry name" value="P-loop containing nucleotide triphosphate hydrolases"/>
    <property type="match status" value="2"/>
</dbReference>
<feature type="non-terminal residue" evidence="3">
    <location>
        <position position="946"/>
    </location>
</feature>
<dbReference type="SMART" id="SM00490">
    <property type="entry name" value="HELICc"/>
    <property type="match status" value="1"/>
</dbReference>